<dbReference type="PROSITE" id="PS50234">
    <property type="entry name" value="VWFA"/>
    <property type="match status" value="2"/>
</dbReference>
<feature type="domain" description="VWFA" evidence="1">
    <location>
        <begin position="447"/>
        <end position="613"/>
    </location>
</feature>
<dbReference type="SMART" id="SM00327">
    <property type="entry name" value="VWA"/>
    <property type="match status" value="2"/>
</dbReference>
<accession>A0A1M4ZJV3</accession>
<dbReference type="STRING" id="1121391.SAMN02745206_01486"/>
<reference evidence="3" key="1">
    <citation type="submission" date="2016-11" db="EMBL/GenBank/DDBJ databases">
        <authorList>
            <person name="Varghese N."/>
            <person name="Submissions S."/>
        </authorList>
    </citation>
    <scope>NUCLEOTIDE SEQUENCE [LARGE SCALE GENOMIC DNA]</scope>
    <source>
        <strain evidence="3">DSM 9756</strain>
    </source>
</reference>
<dbReference type="PANTHER" id="PTHR45737:SF6">
    <property type="entry name" value="VON WILLEBRAND FACTOR A DOMAIN-CONTAINING PROTEIN 5A"/>
    <property type="match status" value="1"/>
</dbReference>
<dbReference type="PANTHER" id="PTHR45737">
    <property type="entry name" value="VON WILLEBRAND FACTOR A DOMAIN-CONTAINING PROTEIN 5A"/>
    <property type="match status" value="1"/>
</dbReference>
<keyword evidence="3" id="KW-1185">Reference proteome</keyword>
<evidence type="ECO:0000313" key="2">
    <source>
        <dbReference type="EMBL" id="SHF18294.1"/>
    </source>
</evidence>
<evidence type="ECO:0000313" key="3">
    <source>
        <dbReference type="Proteomes" id="UP000184076"/>
    </source>
</evidence>
<feature type="domain" description="VWFA" evidence="1">
    <location>
        <begin position="638"/>
        <end position="813"/>
    </location>
</feature>
<dbReference type="Pfam" id="PF13768">
    <property type="entry name" value="VWA_3"/>
    <property type="match status" value="1"/>
</dbReference>
<dbReference type="EMBL" id="FQVB01000012">
    <property type="protein sequence ID" value="SHF18294.1"/>
    <property type="molecule type" value="Genomic_DNA"/>
</dbReference>
<dbReference type="Gene3D" id="3.40.50.410">
    <property type="entry name" value="von Willebrand factor, type A domain"/>
    <property type="match status" value="2"/>
</dbReference>
<dbReference type="CDD" id="cd00198">
    <property type="entry name" value="vWFA"/>
    <property type="match status" value="1"/>
</dbReference>
<sequence length="2064" mass="226548">MTLRFAPRPSPCFPGRFLFPLLFSAALFLGLLGALGAPAAAAPAAPPSTPQEGASPRALLDAAVNLPGIEARDVERTAADCETFPSGSQDAYAEREVCGTTVRFRFSGPEGTEGAERLKEMLQASGDRILYAAEDAVAASRRLSDGFILWSRFEPRGEDSLGVMVLQAVLEPDRELVFPMDRDERSEVIFYTEHPGDRLMRLDVTAPEADFSLEGAYRQQTGELVRTVSTQVDCYRVHGPLHEIGRVPQYAGPVKWTLHLHDGAEQVQVRVRWNSGPPLEPIQAGDALGGIRLRNVPYGRASALPEFDDSIDHPAFREGALAGDRTPLGESIFWLPPGYWTLLVKPEVHEEDLEGFTRMECHLVPVQPGRITVVDWPPSLARAFAGGEAGRVEILDVAADSQTGTVDMALLDADRLGIEASPDNVRIYETGAEARILSVERLKTPLDVLLLLDSSGSMKHQMSQALASAAHFIRGLPPDARITVVDFDTRPKKIQAAGRDQLLKALGKVRADGATALYDSILLGLGELQAKNRPALVVFTDGVDANLNDTGPGSKATKDEVLEAVQSAGIPVFTIGLGEKSDVDTLRRLAALSGGAYYAASIPEDLDPIFEQIQKNLGNTYRVRFQRPARPRKGSVPVVSLVVDNSGSMDSDPQQPGCGYRIERVRQTLRRFVEDLPGDFLIQLLTFSDDVGVRQVLARERAPLARALSLMKGEGGTNTLAAVRAALDSLRAVPSSRRYLVFLTDAALEVEEEQKKEFETLLGVIRDARIRTLWLGMVEGDQEEVFARAARLSGGRHVIATDLDRVAQVFQDLAKEMASEPQGPFAGTVRVEVRYHDAAGRNATLVASKDITFPPAREADVEANPEAVTWKPGPRLQPCDPEVARNISGSDKAGYEVLVTKRIPLDYTAENRAVRMRFDEAVFLSRLRGIDAPDGYRFLALTVRMENILPSQKVAVLPDGSHHPASWVGGDSKPVRYEERVPTYLIPDLKRHCFLRWNNERSYPVSEATWLLENPLTLPGQTALAVEPNRPVQGALAFLVPDGGAQAASFRFYDTNYGHVSVPLWGITPPEETVPLESLPEEPPTRLSDTFSFRVTGYRDAERIEKVDAGEGAVFRILEGELTSRVQAHLRLDPAERIQMLVQDEKGSRLFRLHPVTERLPMGYYHSTLFAAGSRNKVALAFRLPRPLAEEDRPMALLFDLAGGSVAVPAVGLWQAPDPGSPAAASNEDVELFVHRAALVRGVPRMGERVVAVDASFRVPPGRGHLRLGELVVLKGTGFDAEKARQEMARVTEVRKMPVPWAHRGLSNFAQTFLPPRMDELPDTLFPESAEDFLPLALDSESVLPAGQVRRGWILFSLPEDSEVENWRVGSLIFQDLSLPISQETMEEPLLQFTRLEVPVEGNESFWVQVAEKVEELSARRAAVGWKKPGAVPLRVVDPDRKTETGPRLDPPGLTYAGARSLAELADLESLRRAAATLRWLPGGNPWAVRYAPEAVLTQGWGTEADLAALTERVLSRTGVRTRRVVVPLLDKGREDLARRAGLERVELEQLPAVKFRTDDNREVVLVSPFLEDLKALEGRVGYRVEPVEESPEVTADLTVGLLVMPAQADRDEQMRRMSDILAGGEGDGVEEAVLLNTSLNLSDLSLDCIHIGFTQVPARGTVVYKAVLDGPMGRRITSDDAGLDATKVNVLGWFFEIDTSERNHRRRFFLPPETEITGVFLTLGINLPDLPPAARDALDAARREMRKAALVPPDAFSGLRWYTHGIAGRFLGAQSAWEEEAARRLQLTAGRTSRPRCLAVIVTLDNGGGPLRTQLDLLDPFVQVHRSPDPRAERAFRILGGLAAAEFEAAALGPESAGLWEIWRSAPPETKLLFVDDENRDAFLEQLRSRSYPERLVNYLAETDRVLLFPSSPGVVNGKVRWAWLEVDPETYDVRAVLDDETGGALVESLIGNLYEQATSYLVGAFVGITTSLWSVSAFSLELDDYQQILQEAENFARNLAKNFSVGNDYAGLPVGGLPSGSVSLDRAVTFSLDPNGVSFSNNMLGFGNGYQDGVSYYFQNAK</sequence>
<dbReference type="Proteomes" id="UP000184076">
    <property type="component" value="Unassembled WGS sequence"/>
</dbReference>
<dbReference type="SUPFAM" id="SSF53300">
    <property type="entry name" value="vWA-like"/>
    <property type="match status" value="2"/>
</dbReference>
<protein>
    <submittedName>
        <fullName evidence="2">von Willebrand factor type A domain-containing protein</fullName>
    </submittedName>
</protein>
<gene>
    <name evidence="2" type="ORF">SAMN02745206_01486</name>
</gene>
<dbReference type="InterPro" id="IPR036465">
    <property type="entry name" value="vWFA_dom_sf"/>
</dbReference>
<dbReference type="RefSeq" id="WP_073038360.1">
    <property type="nucleotide sequence ID" value="NZ_FQVB01000012.1"/>
</dbReference>
<proteinExistence type="predicted"/>
<dbReference type="Pfam" id="PF13519">
    <property type="entry name" value="VWA_2"/>
    <property type="match status" value="1"/>
</dbReference>
<dbReference type="InterPro" id="IPR002035">
    <property type="entry name" value="VWF_A"/>
</dbReference>
<organism evidence="2 3">
    <name type="scientific">Desulfacinum infernum DSM 9756</name>
    <dbReference type="NCBI Taxonomy" id="1121391"/>
    <lineage>
        <taxon>Bacteria</taxon>
        <taxon>Pseudomonadati</taxon>
        <taxon>Thermodesulfobacteriota</taxon>
        <taxon>Syntrophobacteria</taxon>
        <taxon>Syntrophobacterales</taxon>
        <taxon>Syntrophobacteraceae</taxon>
        <taxon>Desulfacinum</taxon>
    </lineage>
</organism>
<name>A0A1M4ZJV3_9BACT</name>
<evidence type="ECO:0000259" key="1">
    <source>
        <dbReference type="PROSITE" id="PS50234"/>
    </source>
</evidence>
<dbReference type="OrthoDB" id="2480790at2"/>